<feature type="compositionally biased region" description="Polar residues" evidence="10">
    <location>
        <begin position="97"/>
        <end position="113"/>
    </location>
</feature>
<evidence type="ECO:0000256" key="10">
    <source>
        <dbReference type="SAM" id="MobiDB-lite"/>
    </source>
</evidence>
<dbReference type="FunFam" id="1.10.510.10:FF:000571">
    <property type="entry name" value="Maternal embryonic leucine zipper kinase"/>
    <property type="match status" value="1"/>
</dbReference>
<dbReference type="InterPro" id="IPR000719">
    <property type="entry name" value="Prot_kinase_dom"/>
</dbReference>
<evidence type="ECO:0000256" key="1">
    <source>
        <dbReference type="ARBA" id="ARBA00012513"/>
    </source>
</evidence>
<dbReference type="PROSITE" id="PS00107">
    <property type="entry name" value="PROTEIN_KINASE_ATP"/>
    <property type="match status" value="1"/>
</dbReference>
<dbReference type="SMART" id="SM00220">
    <property type="entry name" value="S_TKc"/>
    <property type="match status" value="1"/>
</dbReference>
<evidence type="ECO:0000256" key="4">
    <source>
        <dbReference type="ARBA" id="ARBA00022741"/>
    </source>
</evidence>
<reference evidence="12 13" key="1">
    <citation type="submission" date="2019-03" db="EMBL/GenBank/DDBJ databases">
        <title>An improved genome assembly of the fluke Schistosoma japonicum.</title>
        <authorList>
            <person name="Hu W."/>
            <person name="Luo F."/>
            <person name="Yin M."/>
            <person name="Mo X."/>
            <person name="Sun C."/>
            <person name="Wu Q."/>
            <person name="Zhu B."/>
            <person name="Xiang M."/>
            <person name="Wang J."/>
            <person name="Wang Y."/>
            <person name="Zhang T."/>
            <person name="Xu B."/>
            <person name="Zheng H."/>
            <person name="Feng Z."/>
        </authorList>
    </citation>
    <scope>NUCLEOTIDE SEQUENCE [LARGE SCALE GENOMIC DNA]</scope>
    <source>
        <strain evidence="12">HuSjv2</strain>
        <tissue evidence="12">Worms</tissue>
    </source>
</reference>
<keyword evidence="5 12" id="KW-0418">Kinase</keyword>
<evidence type="ECO:0000256" key="5">
    <source>
        <dbReference type="ARBA" id="ARBA00022777"/>
    </source>
</evidence>
<evidence type="ECO:0000256" key="7">
    <source>
        <dbReference type="ARBA" id="ARBA00047899"/>
    </source>
</evidence>
<comment type="caution">
    <text evidence="12">The sequence shown here is derived from an EMBL/GenBank/DDBJ whole genome shotgun (WGS) entry which is preliminary data.</text>
</comment>
<dbReference type="GO" id="GO:0005524">
    <property type="term" value="F:ATP binding"/>
    <property type="evidence" value="ECO:0007669"/>
    <property type="project" value="UniProtKB-UniRule"/>
</dbReference>
<keyword evidence="3" id="KW-0808">Transferase</keyword>
<comment type="catalytic activity">
    <reaction evidence="7">
        <text>L-threonyl-[protein] + ATP = O-phospho-L-threonyl-[protein] + ADP + H(+)</text>
        <dbReference type="Rhea" id="RHEA:46608"/>
        <dbReference type="Rhea" id="RHEA-COMP:11060"/>
        <dbReference type="Rhea" id="RHEA-COMP:11605"/>
        <dbReference type="ChEBI" id="CHEBI:15378"/>
        <dbReference type="ChEBI" id="CHEBI:30013"/>
        <dbReference type="ChEBI" id="CHEBI:30616"/>
        <dbReference type="ChEBI" id="CHEBI:61977"/>
        <dbReference type="ChEBI" id="CHEBI:456216"/>
        <dbReference type="EC" id="2.7.11.1"/>
    </reaction>
</comment>
<keyword evidence="2" id="KW-0723">Serine/threonine-protein kinase</keyword>
<dbReference type="PANTHER" id="PTHR24346:SF49">
    <property type="entry name" value="NIM1 SERINE_THREONINE PROTEIN KINASE"/>
    <property type="match status" value="1"/>
</dbReference>
<dbReference type="SUPFAM" id="SSF56112">
    <property type="entry name" value="Protein kinase-like (PK-like)"/>
    <property type="match status" value="1"/>
</dbReference>
<keyword evidence="4 9" id="KW-0547">Nucleotide-binding</keyword>
<feature type="binding site" evidence="9">
    <location>
        <position position="207"/>
    </location>
    <ligand>
        <name>ATP</name>
        <dbReference type="ChEBI" id="CHEBI:30616"/>
    </ligand>
</feature>
<dbReference type="GO" id="GO:0050321">
    <property type="term" value="F:tau-protein kinase activity"/>
    <property type="evidence" value="ECO:0007669"/>
    <property type="project" value="TreeGrafter"/>
</dbReference>
<dbReference type="GO" id="GO:0035556">
    <property type="term" value="P:intracellular signal transduction"/>
    <property type="evidence" value="ECO:0007669"/>
    <property type="project" value="TreeGrafter"/>
</dbReference>
<dbReference type="PANTHER" id="PTHR24346">
    <property type="entry name" value="MAP/MICROTUBULE AFFINITY-REGULATING KINASE"/>
    <property type="match status" value="1"/>
</dbReference>
<evidence type="ECO:0000256" key="9">
    <source>
        <dbReference type="PROSITE-ProRule" id="PRU10141"/>
    </source>
</evidence>
<name>A0A4Z2D9R6_SCHJA</name>
<dbReference type="InterPro" id="IPR008271">
    <property type="entry name" value="Ser/Thr_kinase_AS"/>
</dbReference>
<accession>A0A4Z2D9R6</accession>
<dbReference type="PROSITE" id="PS00108">
    <property type="entry name" value="PROTEIN_KINASE_ST"/>
    <property type="match status" value="1"/>
</dbReference>
<feature type="compositionally biased region" description="Basic and acidic residues" evidence="10">
    <location>
        <begin position="135"/>
        <end position="147"/>
    </location>
</feature>
<sequence length="559" mass="63925">MNKNYPREIHIQNGKARCNESASSNLKTDNKLSRNVTIHWCEPEMSYHELSREYTGVDIRNNELQKNNYLSAPGGQLRPAMSEVEGLDRYVKHCLEESSSTPPKKNGQINGHASKSDANHASAESFSSIKRNPSHRNDQKSIQKRPDGLTTFEKLCQNFSKDSTYKNEMRTGKRLGFYRFVLDIGRGNFSKVKLALHSLLNIEVAVKVIDRTKFDEKTRRLLSQELVNMERLHHPHIIRAYEVHEVLQRWHLVMEYAPKGELNSYLKRSGRLDEKTSRNYSSQILSALDHLHNNGVVHRDLKAENVFIVSNLYVKLGDFGFSKCVDPDAALTTFCGSPPYAAPELFVADSYTGPAVDLWALGVLIFYMVVGSLPFKADSLHKIKRLILSGDYRIPAYITPNCQALISGLLTTTVERRYNISQAKSSPWFDDIDWQHLQKHKDPTPDEIDDTSARHLLKKWWDVDDFELNKALSEGPKNKLTGIYRILRSKGLQYKQDPTLPDQKYKNKKGRVKHNGYHGTNKQKPRPVGTPHKELTTVDLRDQKSIKNGENTTRTCNIL</sequence>
<feature type="region of interest" description="Disordered" evidence="10">
    <location>
        <begin position="95"/>
        <end position="147"/>
    </location>
</feature>
<evidence type="ECO:0000256" key="6">
    <source>
        <dbReference type="ARBA" id="ARBA00022840"/>
    </source>
</evidence>
<organism evidence="12 13">
    <name type="scientific">Schistosoma japonicum</name>
    <name type="common">Blood fluke</name>
    <dbReference type="NCBI Taxonomy" id="6182"/>
    <lineage>
        <taxon>Eukaryota</taxon>
        <taxon>Metazoa</taxon>
        <taxon>Spiralia</taxon>
        <taxon>Lophotrochozoa</taxon>
        <taxon>Platyhelminthes</taxon>
        <taxon>Trematoda</taxon>
        <taxon>Digenea</taxon>
        <taxon>Strigeidida</taxon>
        <taxon>Schistosomatoidea</taxon>
        <taxon>Schistosomatidae</taxon>
        <taxon>Schistosoma</taxon>
    </lineage>
</organism>
<dbReference type="GO" id="GO:0005737">
    <property type="term" value="C:cytoplasm"/>
    <property type="evidence" value="ECO:0007669"/>
    <property type="project" value="TreeGrafter"/>
</dbReference>
<evidence type="ECO:0000256" key="2">
    <source>
        <dbReference type="ARBA" id="ARBA00022527"/>
    </source>
</evidence>
<evidence type="ECO:0000256" key="8">
    <source>
        <dbReference type="ARBA" id="ARBA00048679"/>
    </source>
</evidence>
<dbReference type="PROSITE" id="PS50011">
    <property type="entry name" value="PROTEIN_KINASE_DOM"/>
    <property type="match status" value="1"/>
</dbReference>
<comment type="catalytic activity">
    <reaction evidence="8">
        <text>L-seryl-[protein] + ATP = O-phospho-L-seryl-[protein] + ADP + H(+)</text>
        <dbReference type="Rhea" id="RHEA:17989"/>
        <dbReference type="Rhea" id="RHEA-COMP:9863"/>
        <dbReference type="Rhea" id="RHEA-COMP:11604"/>
        <dbReference type="ChEBI" id="CHEBI:15378"/>
        <dbReference type="ChEBI" id="CHEBI:29999"/>
        <dbReference type="ChEBI" id="CHEBI:30616"/>
        <dbReference type="ChEBI" id="CHEBI:83421"/>
        <dbReference type="ChEBI" id="CHEBI:456216"/>
        <dbReference type="EC" id="2.7.11.1"/>
    </reaction>
</comment>
<dbReference type="EC" id="2.7.11.1" evidence="1"/>
<feature type="compositionally biased region" description="Basic residues" evidence="10">
    <location>
        <begin position="506"/>
        <end position="525"/>
    </location>
</feature>
<dbReference type="Gene3D" id="1.10.510.10">
    <property type="entry name" value="Transferase(Phosphotransferase) domain 1"/>
    <property type="match status" value="1"/>
</dbReference>
<dbReference type="STRING" id="6182.A0A4Z2D9R6"/>
<evidence type="ECO:0000259" key="11">
    <source>
        <dbReference type="PROSITE" id="PS50011"/>
    </source>
</evidence>
<feature type="region of interest" description="Disordered" evidence="10">
    <location>
        <begin position="497"/>
        <end position="533"/>
    </location>
</feature>
<proteinExistence type="predicted"/>
<dbReference type="Pfam" id="PF00069">
    <property type="entry name" value="Pkinase"/>
    <property type="match status" value="1"/>
</dbReference>
<evidence type="ECO:0000313" key="12">
    <source>
        <dbReference type="EMBL" id="TNN13169.1"/>
    </source>
</evidence>
<feature type="compositionally biased region" description="Polar residues" evidence="10">
    <location>
        <begin position="122"/>
        <end position="131"/>
    </location>
</feature>
<dbReference type="Proteomes" id="UP000311919">
    <property type="component" value="Unassembled WGS sequence"/>
</dbReference>
<dbReference type="FunFam" id="3.30.200.20:FF:000003">
    <property type="entry name" value="Non-specific serine/threonine protein kinase"/>
    <property type="match status" value="1"/>
</dbReference>
<dbReference type="InterPro" id="IPR017441">
    <property type="entry name" value="Protein_kinase_ATP_BS"/>
</dbReference>
<dbReference type="EMBL" id="SKCS01000198">
    <property type="protein sequence ID" value="TNN13169.1"/>
    <property type="molecule type" value="Genomic_DNA"/>
</dbReference>
<feature type="domain" description="Protein kinase" evidence="11">
    <location>
        <begin position="178"/>
        <end position="429"/>
    </location>
</feature>
<gene>
    <name evidence="12" type="ORF">EWB00_003114</name>
</gene>
<evidence type="ECO:0000256" key="3">
    <source>
        <dbReference type="ARBA" id="ARBA00022679"/>
    </source>
</evidence>
<protein>
    <recommendedName>
        <fullName evidence="1">non-specific serine/threonine protein kinase</fullName>
        <ecNumber evidence="1">2.7.11.1</ecNumber>
    </recommendedName>
</protein>
<dbReference type="InterPro" id="IPR011009">
    <property type="entry name" value="Kinase-like_dom_sf"/>
</dbReference>
<keyword evidence="13" id="KW-1185">Reference proteome</keyword>
<evidence type="ECO:0000313" key="13">
    <source>
        <dbReference type="Proteomes" id="UP000311919"/>
    </source>
</evidence>
<dbReference type="AlphaFoldDB" id="A0A4Z2D9R6"/>
<dbReference type="GO" id="GO:0000226">
    <property type="term" value="P:microtubule cytoskeleton organization"/>
    <property type="evidence" value="ECO:0007669"/>
    <property type="project" value="TreeGrafter"/>
</dbReference>
<dbReference type="OrthoDB" id="193931at2759"/>
<keyword evidence="6 9" id="KW-0067">ATP-binding</keyword>